<gene>
    <name evidence="1" type="ORF">AAW31_17225</name>
    <name evidence="2" type="ORF">BCL69_11334</name>
</gene>
<evidence type="ECO:0000313" key="2">
    <source>
        <dbReference type="EMBL" id="TYP69928.1"/>
    </source>
</evidence>
<keyword evidence="3" id="KW-1185">Reference proteome</keyword>
<accession>A0A0F7KJZ2</accession>
<reference evidence="2 4" key="3">
    <citation type="submission" date="2019-07" db="EMBL/GenBank/DDBJ databases">
        <title>Active sludge and wastewater microbial communities from Klosterneuburg, Austria.</title>
        <authorList>
            <person name="Wagner M."/>
        </authorList>
    </citation>
    <scope>NUCLEOTIDE SEQUENCE [LARGE SCALE GENOMIC DNA]</scope>
    <source>
        <strain evidence="2 4">Nm2</strain>
    </source>
</reference>
<dbReference type="RefSeq" id="WP_046851190.1">
    <property type="nucleotide sequence ID" value="NZ_CBDIPD010000168.1"/>
</dbReference>
<protein>
    <submittedName>
        <fullName evidence="1">Uncharacterized protein</fullName>
    </submittedName>
</protein>
<proteinExistence type="predicted"/>
<reference evidence="3" key="1">
    <citation type="submission" date="2015-05" db="EMBL/GenBank/DDBJ databases">
        <title>Draft genome of Nitrosomonas communis strain Nm2.</title>
        <authorList>
            <person name="Kozlowski J.A."/>
            <person name="Kits K.D."/>
            <person name="Stein L.Y."/>
        </authorList>
    </citation>
    <scope>NUCLEOTIDE SEQUENCE [LARGE SCALE GENOMIC DNA]</scope>
    <source>
        <strain evidence="3">Nm2</strain>
    </source>
</reference>
<dbReference type="EMBL" id="VNHT01000133">
    <property type="protein sequence ID" value="TYP69928.1"/>
    <property type="molecule type" value="Genomic_DNA"/>
</dbReference>
<reference evidence="1 3" key="2">
    <citation type="journal article" date="2016" name="Genome Announc.">
        <title>Genome Sequence of Nitrosomonas communis Strain Nm2, a Mesophilic Ammonia-Oxidizing Bacterium Isolated from Mediterranean Soil.</title>
        <authorList>
            <person name="Kozlowski J.A."/>
            <person name="Kits K.D."/>
            <person name="Stein L.Y."/>
        </authorList>
    </citation>
    <scope>NUCLEOTIDE SEQUENCE [LARGE SCALE GENOMIC DNA]</scope>
    <source>
        <strain evidence="1 3">Nm2</strain>
    </source>
</reference>
<evidence type="ECO:0000313" key="3">
    <source>
        <dbReference type="Proteomes" id="UP000034156"/>
    </source>
</evidence>
<dbReference type="EMBL" id="CP011451">
    <property type="protein sequence ID" value="AKH39167.1"/>
    <property type="molecule type" value="Genomic_DNA"/>
</dbReference>
<sequence>MKEIYLVYAEAIPARAAINSNIVEVDAIIFVAAESQVNAQILARSALMNYEYDLTKVIAVSMPTPSDISNCDSQLISLYHEAIDRGYGIEIIAHALDSEHPLEMRSLSTPTINETKKY</sequence>
<dbReference type="AlphaFoldDB" id="A0A0F7KJZ2"/>
<dbReference type="Proteomes" id="UP000324176">
    <property type="component" value="Unassembled WGS sequence"/>
</dbReference>
<evidence type="ECO:0000313" key="4">
    <source>
        <dbReference type="Proteomes" id="UP000324176"/>
    </source>
</evidence>
<dbReference type="PATRIC" id="fig|44574.3.peg.4143"/>
<organism evidence="1 3">
    <name type="scientific">Nitrosomonas communis</name>
    <dbReference type="NCBI Taxonomy" id="44574"/>
    <lineage>
        <taxon>Bacteria</taxon>
        <taxon>Pseudomonadati</taxon>
        <taxon>Pseudomonadota</taxon>
        <taxon>Betaproteobacteria</taxon>
        <taxon>Nitrosomonadales</taxon>
        <taxon>Nitrosomonadaceae</taxon>
        <taxon>Nitrosomonas</taxon>
    </lineage>
</organism>
<evidence type="ECO:0000313" key="1">
    <source>
        <dbReference type="EMBL" id="AKH39167.1"/>
    </source>
</evidence>
<dbReference type="Proteomes" id="UP000034156">
    <property type="component" value="Chromosome"/>
</dbReference>
<name>A0A0F7KJZ2_9PROT</name>
<dbReference type="KEGG" id="nco:AAW31_17225"/>